<evidence type="ECO:0000256" key="1">
    <source>
        <dbReference type="SAM" id="SignalP"/>
    </source>
</evidence>
<reference evidence="3 4" key="1">
    <citation type="submission" date="2019-09" db="EMBL/GenBank/DDBJ databases">
        <title>Genome sequence and assembly of Taibaiella sp.</title>
        <authorList>
            <person name="Chhetri G."/>
        </authorList>
    </citation>
    <scope>NUCLEOTIDE SEQUENCE [LARGE SCALE GENOMIC DNA]</scope>
    <source>
        <strain evidence="3 4">KVB11</strain>
    </source>
</reference>
<dbReference type="NCBIfam" id="TIGR04183">
    <property type="entry name" value="Por_Secre_tail"/>
    <property type="match status" value="1"/>
</dbReference>
<evidence type="ECO:0000259" key="2">
    <source>
        <dbReference type="PROSITE" id="PS51841"/>
    </source>
</evidence>
<dbReference type="Gene3D" id="2.60.40.10">
    <property type="entry name" value="Immunoglobulins"/>
    <property type="match status" value="1"/>
</dbReference>
<name>A0A5M6CHJ2_9BACT</name>
<gene>
    <name evidence="3" type="ORF">F0919_08670</name>
</gene>
<keyword evidence="1" id="KW-0732">Signal</keyword>
<dbReference type="Pfam" id="PF00932">
    <property type="entry name" value="LTD"/>
    <property type="match status" value="2"/>
</dbReference>
<dbReference type="InterPro" id="IPR026444">
    <property type="entry name" value="Secre_tail"/>
</dbReference>
<organism evidence="3 4">
    <name type="scientific">Taibaiella lutea</name>
    <dbReference type="NCBI Taxonomy" id="2608001"/>
    <lineage>
        <taxon>Bacteria</taxon>
        <taxon>Pseudomonadati</taxon>
        <taxon>Bacteroidota</taxon>
        <taxon>Chitinophagia</taxon>
        <taxon>Chitinophagales</taxon>
        <taxon>Chitinophagaceae</taxon>
        <taxon>Taibaiella</taxon>
    </lineage>
</organism>
<keyword evidence="4" id="KW-1185">Reference proteome</keyword>
<dbReference type="PROSITE" id="PS51841">
    <property type="entry name" value="LTD"/>
    <property type="match status" value="2"/>
</dbReference>
<comment type="caution">
    <text evidence="3">The sequence shown here is derived from an EMBL/GenBank/DDBJ whole genome shotgun (WGS) entry which is preliminary data.</text>
</comment>
<dbReference type="RefSeq" id="WP_150032357.1">
    <property type="nucleotide sequence ID" value="NZ_VWSH01000002.1"/>
</dbReference>
<dbReference type="InterPro" id="IPR001322">
    <property type="entry name" value="Lamin_tail_dom"/>
</dbReference>
<protein>
    <submittedName>
        <fullName evidence="3">T9SS type A sorting domain-containing protein</fullName>
    </submittedName>
</protein>
<evidence type="ECO:0000313" key="3">
    <source>
        <dbReference type="EMBL" id="KAA5534678.1"/>
    </source>
</evidence>
<accession>A0A5M6CHJ2</accession>
<dbReference type="SUPFAM" id="SSF74853">
    <property type="entry name" value="Lamin A/C globular tail domain"/>
    <property type="match status" value="1"/>
</dbReference>
<feature type="signal peptide" evidence="1">
    <location>
        <begin position="1"/>
        <end position="23"/>
    </location>
</feature>
<dbReference type="EMBL" id="VWSH01000002">
    <property type="protein sequence ID" value="KAA5534678.1"/>
    <property type="molecule type" value="Genomic_DNA"/>
</dbReference>
<dbReference type="AlphaFoldDB" id="A0A5M6CHJ2"/>
<dbReference type="InterPro" id="IPR036415">
    <property type="entry name" value="Lamin_tail_dom_sf"/>
</dbReference>
<feature type="chain" id="PRO_5024368072" evidence="1">
    <location>
        <begin position="24"/>
        <end position="1022"/>
    </location>
</feature>
<feature type="domain" description="LTD" evidence="2">
    <location>
        <begin position="191"/>
        <end position="316"/>
    </location>
</feature>
<dbReference type="Pfam" id="PF18962">
    <property type="entry name" value="Por_Secre_tail"/>
    <property type="match status" value="1"/>
</dbReference>
<sequence>MIKVYKSCTVAFALALSAFSVNAQMRITEYQYDGSEFIEFTNVGSTNIDMTGWKFSDNSRATSGTNATSLSAFGVVTAGESVILTDVTASSFRTTWNLCAGVKVIGGNAVNLGRSDEINLYDNTDALIDRLTYNDQGTAPLGGPRTNTKSAWVPATALGTNVHNQWVLSALADAEGSFTAASGGYIGSPGKSARATVYYNPCAPKMRITEYQYDGSEFIEFTNVGSVDIDMTGWKFSDNSRATSGVNATSLTAFGTVNAGESVVLTDVTASAFRTTWGLCPGVKVIGGNAVNLGRNDEINIYDNNDSLIDRLTYNDQGTAPLGGPRTNTKSAWVPAVAMGINVHNQWVLSAVADAETSFAATTGGFIGSPGKSARATVVYDPCALPSGGNPTIVMDTATTSNLIDGGVSTLPLTPFAISGVMNDATDPLSTVGINFTIGDDATAVNSLTVTAVSSNITVVPATNIILSGTGSSRNIKINPAAVGYADITVTVNDGTNNTIYVINYAASAAATDPANAVYHTGYSDASTAVALDDNYMIISDDEKNILNVYSRSQSGLPVKSFDYSTLLGLTDLSSGAPREIDLEASARSLTDNNKIYWLGSHSNKSTPSFDLRPNRNRIFATTVTGTGATTAFTFAGYYEGLRNAVSTWSNTNSLGLVASMTAGFDPKQIDGFNMEGMAFAPDNTTMYIGFRAPLEPTTNRVNALIAPIQNFETWFGTGTTTDPVIGTPILLDLGGKGIREITRISQNSFVIAAGDYGDDGLIASALYKWNGNPSDAPVLLSDFNVANFNPEGVLPVYSGGNLLTNQLEIINDNGTVNYYNDGTAAKDLSINTFKKFSSNKLITLGSPLPIVFQNFNATYAGKGIAALKWNVDNASNYSSFDVERSADGISFERIASVKTDNTTTSYTYNDKVCCVESYLYRIKAITKSGDNAYSAIKLVRLPDAAKAANIVHALNSDWLEITTLGNDNMKTLNVYNMNGQRIIGLNFADTEKSINISGIAQGMYLVEVIQDGNVTRKKIVK</sequence>
<evidence type="ECO:0000313" key="4">
    <source>
        <dbReference type="Proteomes" id="UP000323632"/>
    </source>
</evidence>
<feature type="domain" description="LTD" evidence="2">
    <location>
        <begin position="10"/>
        <end position="135"/>
    </location>
</feature>
<dbReference type="InterPro" id="IPR013783">
    <property type="entry name" value="Ig-like_fold"/>
</dbReference>
<proteinExistence type="predicted"/>
<dbReference type="Proteomes" id="UP000323632">
    <property type="component" value="Unassembled WGS sequence"/>
</dbReference>